<reference evidence="2" key="1">
    <citation type="submission" date="2021-01" db="EMBL/GenBank/DDBJ databases">
        <authorList>
            <consortium name="Genoscope - CEA"/>
            <person name="William W."/>
        </authorList>
    </citation>
    <scope>NUCLEOTIDE SEQUENCE</scope>
</reference>
<sequence>MVLVIRHSNNFVLILISLLLHKLRSNLQIQSIIQSESQKNLYDDFCQKFQKFTVSNKIQYLIKQRLKFKVYTGPWNEAIAQRVLNGNQTYAIVFIFQQNY</sequence>
<dbReference type="EMBL" id="CAJJDN010000070">
    <property type="protein sequence ID" value="CAD8098397.1"/>
    <property type="molecule type" value="Genomic_DNA"/>
</dbReference>
<keyword evidence="3" id="KW-1185">Reference proteome</keyword>
<feature type="signal peptide" evidence="1">
    <location>
        <begin position="1"/>
        <end position="25"/>
    </location>
</feature>
<proteinExistence type="predicted"/>
<keyword evidence="1" id="KW-0732">Signal</keyword>
<evidence type="ECO:0000313" key="2">
    <source>
        <dbReference type="EMBL" id="CAD8098397.1"/>
    </source>
</evidence>
<organism evidence="2 3">
    <name type="scientific">Paramecium sonneborni</name>
    <dbReference type="NCBI Taxonomy" id="65129"/>
    <lineage>
        <taxon>Eukaryota</taxon>
        <taxon>Sar</taxon>
        <taxon>Alveolata</taxon>
        <taxon>Ciliophora</taxon>
        <taxon>Intramacronucleata</taxon>
        <taxon>Oligohymenophorea</taxon>
        <taxon>Peniculida</taxon>
        <taxon>Parameciidae</taxon>
        <taxon>Paramecium</taxon>
    </lineage>
</organism>
<evidence type="ECO:0008006" key="4">
    <source>
        <dbReference type="Google" id="ProtNLM"/>
    </source>
</evidence>
<feature type="chain" id="PRO_5035763945" description="Transmembrane protein" evidence="1">
    <location>
        <begin position="26"/>
        <end position="100"/>
    </location>
</feature>
<name>A0A8S1P5V2_9CILI</name>
<accession>A0A8S1P5V2</accession>
<comment type="caution">
    <text evidence="2">The sequence shown here is derived from an EMBL/GenBank/DDBJ whole genome shotgun (WGS) entry which is preliminary data.</text>
</comment>
<dbReference type="Proteomes" id="UP000692954">
    <property type="component" value="Unassembled WGS sequence"/>
</dbReference>
<evidence type="ECO:0000313" key="3">
    <source>
        <dbReference type="Proteomes" id="UP000692954"/>
    </source>
</evidence>
<dbReference type="AlphaFoldDB" id="A0A8S1P5V2"/>
<protein>
    <recommendedName>
        <fullName evidence="4">Transmembrane protein</fullName>
    </recommendedName>
</protein>
<evidence type="ECO:0000256" key="1">
    <source>
        <dbReference type="SAM" id="SignalP"/>
    </source>
</evidence>
<gene>
    <name evidence="2" type="ORF">PSON_ATCC_30995.1.T0700098</name>
</gene>